<dbReference type="SMART" id="SM00155">
    <property type="entry name" value="PLDc"/>
    <property type="match status" value="2"/>
</dbReference>
<dbReference type="PIRSF" id="PIRSF009376">
    <property type="entry name" value="Phospholipase_D_euk"/>
    <property type="match status" value="1"/>
</dbReference>
<comment type="catalytic activity">
    <reaction evidence="1 7">
        <text>a 1,2-diacyl-sn-glycero-3-phosphocholine + H2O = a 1,2-diacyl-sn-glycero-3-phosphate + choline + H(+)</text>
        <dbReference type="Rhea" id="RHEA:14445"/>
        <dbReference type="ChEBI" id="CHEBI:15354"/>
        <dbReference type="ChEBI" id="CHEBI:15377"/>
        <dbReference type="ChEBI" id="CHEBI:15378"/>
        <dbReference type="ChEBI" id="CHEBI:57643"/>
        <dbReference type="ChEBI" id="CHEBI:58608"/>
        <dbReference type="EC" id="3.1.4.4"/>
    </reaction>
</comment>
<evidence type="ECO:0000313" key="12">
    <source>
        <dbReference type="Proteomes" id="UP000094801"/>
    </source>
</evidence>
<feature type="region of interest" description="Disordered" evidence="8">
    <location>
        <begin position="1011"/>
        <end position="1037"/>
    </location>
</feature>
<dbReference type="EC" id="3.1.4.4" evidence="7"/>
<evidence type="ECO:0000256" key="9">
    <source>
        <dbReference type="SAM" id="Phobius"/>
    </source>
</evidence>
<evidence type="ECO:0000256" key="6">
    <source>
        <dbReference type="ARBA" id="ARBA00023098"/>
    </source>
</evidence>
<dbReference type="PROSITE" id="PS50035">
    <property type="entry name" value="PLD"/>
    <property type="match status" value="2"/>
</dbReference>
<dbReference type="GO" id="GO:0006654">
    <property type="term" value="P:phosphatidic acid biosynthetic process"/>
    <property type="evidence" value="ECO:0007669"/>
    <property type="project" value="InterPro"/>
</dbReference>
<dbReference type="OrthoDB" id="14911at2759"/>
<name>A0A1E4SVI4_9ASCO</name>
<evidence type="ECO:0000256" key="5">
    <source>
        <dbReference type="ARBA" id="ARBA00022963"/>
    </source>
</evidence>
<evidence type="ECO:0000256" key="1">
    <source>
        <dbReference type="ARBA" id="ARBA00000798"/>
    </source>
</evidence>
<accession>A0A1E4SVI4</accession>
<dbReference type="CDD" id="cd01254">
    <property type="entry name" value="PH_PLD"/>
    <property type="match status" value="1"/>
</dbReference>
<keyword evidence="3" id="KW-0677">Repeat</keyword>
<dbReference type="GO" id="GO:0004630">
    <property type="term" value="F:phospholipase D activity"/>
    <property type="evidence" value="ECO:0007669"/>
    <property type="project" value="UniProtKB-UniRule"/>
</dbReference>
<dbReference type="STRING" id="983967.A0A1E4SVI4"/>
<dbReference type="InterPro" id="IPR015679">
    <property type="entry name" value="PLipase_D_fam"/>
</dbReference>
<evidence type="ECO:0000256" key="8">
    <source>
        <dbReference type="SAM" id="MobiDB-lite"/>
    </source>
</evidence>
<feature type="domain" description="PLD phosphodiesterase" evidence="10">
    <location>
        <begin position="817"/>
        <end position="844"/>
    </location>
</feature>
<sequence length="1405" mass="160808">MKDHAADLERKKREKTAFLVDSMIAGYPIALIISTYFTNDEHGVKRVPMLLHLLSLALTDVTNNPNTKKRKFRVDLEYGIGDNLLKWSLEKTAREFSNLNSKLRLQFLQENVLLKGNKEPDLPKFPKYNAPGSGRTKSIYASGMYSRRSSISENSTLSSSPSNRNFNFLKFKNRNKIIFTNTHYRNAMQEYLDTLCQTLTLKAQANRIFQFFELSPIGVLLTNENGKKRKEGYLLIKTTAKAQGWRVGHLRVKDLKAMVERHTAKWFLIGHSYIMYVADINSTTPLDVFLVDSSFKFTLSGLGDNPITHQNITEFSKQQQKIEDIEDDDDDFDDDISPGSGKSYLSLTFENSERKLSVVGKSATILRKWCLSVNEMMNETRWSKPNRFESFAPVRDDCFAQWFVDSRDYMWAASSALEMAKDCIYIHDWWLSPELYMRRPANGNQEWRLDRILKRKAEQGVKIFVIVYRNVGNTVVTDSMWTKHSLLDLHENVYVLRSPNQLMQNVYFWAHHEKMMVIDHTICFIGGVDLCYGRFDTPDHVLTDDAPFAFESQIPRDSKADIGAMNYQMFPGKDYSNPRARDFSDLNSPFEDMFDRQVTPRMPWHDVHMMSSGQIARDLSRHFVQRWNYLLRQKRPSRPTPLLLPPKDFTNEELSHLGLTGTCEVQVLRSSSSWSLGIKEDETSIQNAYLKAIESSEHFIHIENQFFVTAHVYNGVAVKNRIGDALVERIIRAHRSGTVWKAVIIIPLMPGFESQVDSKEGSSVRVIMQCQYMSISMGESSIYAKLRKVGIRPEDYIQFYSLRKWGYIGKSKTLVTEQLYIHAKTMIVDDRIAIIGSANINERSMRGNRDSELCVIVRDKQMIQTHMDGRPYQAGKFAHTLRMRLMREHLGVDVDLLDMVERRLAQIEKFASTTEGLQASTLKVSGDIQDDELSENPVLSAMVELGARYVLNEPEGTKVFRSILSKPQHTRSDLTKVMIDSFKSGDLKDSNEDELDDIPYIYSFNHRAGKENSGIRDKKSLSTDSRVTDPVHRSEVKGHGADKYHSEYYSNSKVKVTKILQNWAASTFSATEDADSQLPFYDDIVEFLSSDDDSMTVNDLNKEKWDVLKRLLYMHKLVNKNKLEFAHASNAVPSASHDINVSSGTENAITPENTEIKRPTVPSMSLGDTEIEEIDKNALPQTVSNWIDPYSFEDPLEIDFFEGTWMPQSLRNTLIFQMVFHTQPDDSVHTWKDYKNFQELQESFMLHQKLSRGDGLHTKTNLRTGVDPNPDEVGGDDSNLENGDYSTGDLLEEYNGTGQLDTDIDHLNDDATSVNTSTDVLRNALRKSKVAQMERYQRPGSSMPGAKVPATLGLGGVYDYETAEKLLKLVRGNLVQFPTRWLKKEVEGSNWFYAADKLPPIQIYN</sequence>
<evidence type="ECO:0000256" key="3">
    <source>
        <dbReference type="ARBA" id="ARBA00022737"/>
    </source>
</evidence>
<dbReference type="CDD" id="cd09138">
    <property type="entry name" value="PLDc_vPLD1_2_yPLD_like_1"/>
    <property type="match status" value="1"/>
</dbReference>
<keyword evidence="6" id="KW-0443">Lipid metabolism</keyword>
<dbReference type="Pfam" id="PF13091">
    <property type="entry name" value="PLDc_2"/>
    <property type="match status" value="1"/>
</dbReference>
<keyword evidence="9" id="KW-0472">Membrane</keyword>
<comment type="similarity">
    <text evidence="2 7">Belongs to the phospholipase D family.</text>
</comment>
<keyword evidence="5 7" id="KW-0442">Lipid degradation</keyword>
<keyword evidence="4 7" id="KW-0378">Hydrolase</keyword>
<reference evidence="12" key="1">
    <citation type="submission" date="2016-04" db="EMBL/GenBank/DDBJ databases">
        <title>Comparative genomics of biotechnologically important yeasts.</title>
        <authorList>
            <consortium name="DOE Joint Genome Institute"/>
            <person name="Riley R."/>
            <person name="Haridas S."/>
            <person name="Wolfe K.H."/>
            <person name="Lopes M.R."/>
            <person name="Hittinger C.T."/>
            <person name="Goker M."/>
            <person name="Salamov A."/>
            <person name="Wisecaver J."/>
            <person name="Long T.M."/>
            <person name="Aerts A.L."/>
            <person name="Barry K."/>
            <person name="Choi C."/>
            <person name="Clum A."/>
            <person name="Coughlan A.Y."/>
            <person name="Deshpande S."/>
            <person name="Douglass A.P."/>
            <person name="Hanson S.J."/>
            <person name="Klenk H.-P."/>
            <person name="Labutti K."/>
            <person name="Lapidus A."/>
            <person name="Lindquist E."/>
            <person name="Lipzen A."/>
            <person name="Meier-Kolthoff J.P."/>
            <person name="Ohm R.A."/>
            <person name="Otillar R.P."/>
            <person name="Pangilinan J."/>
            <person name="Peng Y."/>
            <person name="Rokas A."/>
            <person name="Rosa C.A."/>
            <person name="Scheuner C."/>
            <person name="Sibirny A.A."/>
            <person name="Slot J.C."/>
            <person name="Stielow J.B."/>
            <person name="Sun H."/>
            <person name="Kurtzman C.P."/>
            <person name="Blackwell M."/>
            <person name="Grigoriev I.V."/>
            <person name="Jeffries T.W."/>
        </authorList>
    </citation>
    <scope>NUCLEOTIDE SEQUENCE [LARGE SCALE GENOMIC DNA]</scope>
    <source>
        <strain evidence="12">NRRL YB-2248</strain>
    </source>
</reference>
<keyword evidence="9" id="KW-1133">Transmembrane helix</keyword>
<dbReference type="Gene3D" id="3.30.870.10">
    <property type="entry name" value="Endonuclease Chain A"/>
    <property type="match status" value="2"/>
</dbReference>
<dbReference type="SUPFAM" id="SSF56024">
    <property type="entry name" value="Phospholipase D/nuclease"/>
    <property type="match status" value="2"/>
</dbReference>
<dbReference type="CDD" id="cd09141">
    <property type="entry name" value="PLDc_vPLD1_2_yPLD_like_2"/>
    <property type="match status" value="1"/>
</dbReference>
<dbReference type="PANTHER" id="PTHR18896">
    <property type="entry name" value="PHOSPHOLIPASE D"/>
    <property type="match status" value="1"/>
</dbReference>
<dbReference type="GO" id="GO:0035556">
    <property type="term" value="P:intracellular signal transduction"/>
    <property type="evidence" value="ECO:0007669"/>
    <property type="project" value="InterPro"/>
</dbReference>
<evidence type="ECO:0000313" key="11">
    <source>
        <dbReference type="EMBL" id="ODV83500.1"/>
    </source>
</evidence>
<dbReference type="InterPro" id="IPR001736">
    <property type="entry name" value="PLipase_D/transphosphatidylase"/>
</dbReference>
<keyword evidence="9" id="KW-0812">Transmembrane</keyword>
<keyword evidence="12" id="KW-1185">Reference proteome</keyword>
<gene>
    <name evidence="11" type="ORF">CANARDRAFT_177654</name>
</gene>
<feature type="domain" description="PLD phosphodiesterase" evidence="10">
    <location>
        <begin position="507"/>
        <end position="534"/>
    </location>
</feature>
<dbReference type="GO" id="GO:0009395">
    <property type="term" value="P:phospholipid catabolic process"/>
    <property type="evidence" value="ECO:0007669"/>
    <property type="project" value="TreeGrafter"/>
</dbReference>
<feature type="region of interest" description="Disordered" evidence="8">
    <location>
        <begin position="1255"/>
        <end position="1281"/>
    </location>
</feature>
<evidence type="ECO:0000256" key="2">
    <source>
        <dbReference type="ARBA" id="ARBA00008664"/>
    </source>
</evidence>
<evidence type="ECO:0000256" key="4">
    <source>
        <dbReference type="ARBA" id="ARBA00022801"/>
    </source>
</evidence>
<feature type="transmembrane region" description="Helical" evidence="9">
    <location>
        <begin position="18"/>
        <end position="37"/>
    </location>
</feature>
<dbReference type="InterPro" id="IPR016555">
    <property type="entry name" value="PLipase_D_euk"/>
</dbReference>
<evidence type="ECO:0000256" key="7">
    <source>
        <dbReference type="PIRNR" id="PIRNR009376"/>
    </source>
</evidence>
<dbReference type="PANTHER" id="PTHR18896:SF76">
    <property type="entry name" value="PHOSPHOLIPASE"/>
    <property type="match status" value="1"/>
</dbReference>
<protein>
    <recommendedName>
        <fullName evidence="7">Phospholipase</fullName>
        <ecNumber evidence="7">3.1.4.4</ecNumber>
    </recommendedName>
</protein>
<dbReference type="Proteomes" id="UP000094801">
    <property type="component" value="Unassembled WGS sequence"/>
</dbReference>
<evidence type="ECO:0000259" key="10">
    <source>
        <dbReference type="PROSITE" id="PS50035"/>
    </source>
</evidence>
<dbReference type="InterPro" id="IPR025202">
    <property type="entry name" value="PLD-like_dom"/>
</dbReference>
<dbReference type="EMBL" id="KV453863">
    <property type="protein sequence ID" value="ODV83500.1"/>
    <property type="molecule type" value="Genomic_DNA"/>
</dbReference>
<dbReference type="Pfam" id="PF00614">
    <property type="entry name" value="PLDc"/>
    <property type="match status" value="1"/>
</dbReference>
<feature type="compositionally biased region" description="Acidic residues" evidence="8">
    <location>
        <begin position="1269"/>
        <end position="1279"/>
    </location>
</feature>
<dbReference type="FunFam" id="3.30.870.10:FF:000011">
    <property type="entry name" value="Phospholipase"/>
    <property type="match status" value="1"/>
</dbReference>
<proteinExistence type="inferred from homology"/>
<organism evidence="11 12">
    <name type="scientific">[Candida] arabinofermentans NRRL YB-2248</name>
    <dbReference type="NCBI Taxonomy" id="983967"/>
    <lineage>
        <taxon>Eukaryota</taxon>
        <taxon>Fungi</taxon>
        <taxon>Dikarya</taxon>
        <taxon>Ascomycota</taxon>
        <taxon>Saccharomycotina</taxon>
        <taxon>Pichiomycetes</taxon>
        <taxon>Pichiales</taxon>
        <taxon>Pichiaceae</taxon>
        <taxon>Ogataea</taxon>
        <taxon>Ogataea/Candida clade</taxon>
    </lineage>
</organism>